<dbReference type="InterPro" id="IPR021246">
    <property type="entry name" value="DUF2797"/>
</dbReference>
<name>A0A3G8XK51_9FLAO</name>
<sequence>MKFAGQILKMTTQNDKPIQYFLNLSNDLINVNQVIGKRMKLKHVGYECVSCGSDEKIYRMGFCKKCFFESPYASETIIRPELSTAHLGIGERDLEVEQSIQLKPHIVYLAYTGDVKVGVTRESQIPTRWIDQGATFALCIARTENRYEAGMIEVAMKEHLADKTHWRKMLEDDYEDDLDLADFREKIKHYFPHDFKNFYSGEEEIVKLDFPYEAPEKITSFTLDKKPEFEGILRGIKGQYLSFEGGEFINVRGHEGYVVELEITA</sequence>
<dbReference type="AlphaFoldDB" id="A0A3G8XK51"/>
<reference evidence="2" key="1">
    <citation type="submission" date="2018-11" db="EMBL/GenBank/DDBJ databases">
        <title>Proposal to divide the Flavobacteriaceae and reorganize its genera based on Amino Acid Identity values calculated from whole genome sequences.</title>
        <authorList>
            <person name="Nicholson A.C."/>
            <person name="Gulvik C.A."/>
            <person name="Whitney A.M."/>
            <person name="Humrighouse B.W."/>
            <person name="Bell M."/>
            <person name="Holmes B."/>
            <person name="Steigerwalt A.G."/>
            <person name="Villarma A."/>
            <person name="Sheth M."/>
            <person name="Batra D."/>
            <person name="Pryor J."/>
            <person name="Bernardet J.-F."/>
            <person name="Hugo C."/>
            <person name="Kampfer P."/>
            <person name="Newman J.D."/>
            <person name="McQuiston J.R."/>
        </authorList>
    </citation>
    <scope>NUCLEOTIDE SEQUENCE [LARGE SCALE GENOMIC DNA]</scope>
    <source>
        <strain evidence="2">G0081</strain>
    </source>
</reference>
<evidence type="ECO:0000313" key="2">
    <source>
        <dbReference type="Proteomes" id="UP000270185"/>
    </source>
</evidence>
<keyword evidence="2" id="KW-1185">Reference proteome</keyword>
<dbReference type="EMBL" id="CP034159">
    <property type="protein sequence ID" value="AZI33489.1"/>
    <property type="molecule type" value="Genomic_DNA"/>
</dbReference>
<organism evidence="1 2">
    <name type="scientific">Kaistella carnis</name>
    <dbReference type="NCBI Taxonomy" id="1241979"/>
    <lineage>
        <taxon>Bacteria</taxon>
        <taxon>Pseudomonadati</taxon>
        <taxon>Bacteroidota</taxon>
        <taxon>Flavobacteriia</taxon>
        <taxon>Flavobacteriales</taxon>
        <taxon>Weeksellaceae</taxon>
        <taxon>Chryseobacterium group</taxon>
        <taxon>Kaistella</taxon>
    </lineage>
</organism>
<proteinExistence type="predicted"/>
<dbReference type="KEGG" id="ccas:EIB73_09975"/>
<protein>
    <submittedName>
        <fullName evidence="1">DUF2797 domain-containing protein</fullName>
    </submittedName>
</protein>
<accession>A0A3G8XK51</accession>
<gene>
    <name evidence="1" type="ORF">EIB73_09975</name>
</gene>
<dbReference type="Proteomes" id="UP000270185">
    <property type="component" value="Chromosome"/>
</dbReference>
<dbReference type="OrthoDB" id="9775734at2"/>
<dbReference type="Pfam" id="PF10977">
    <property type="entry name" value="DUF2797"/>
    <property type="match status" value="1"/>
</dbReference>
<dbReference type="RefSeq" id="WP_125025001.1">
    <property type="nucleotide sequence ID" value="NZ_CP034159.1"/>
</dbReference>
<evidence type="ECO:0000313" key="1">
    <source>
        <dbReference type="EMBL" id="AZI33489.1"/>
    </source>
</evidence>